<keyword evidence="2" id="KW-1185">Reference proteome</keyword>
<gene>
    <name evidence="1" type="ORF">ACFQNJ_16115</name>
</gene>
<comment type="caution">
    <text evidence="1">The sequence shown here is derived from an EMBL/GenBank/DDBJ whole genome shotgun (WGS) entry which is preliminary data.</text>
</comment>
<dbReference type="InterPro" id="IPR010982">
    <property type="entry name" value="Lambda_DNA-bd_dom_sf"/>
</dbReference>
<evidence type="ECO:0000313" key="2">
    <source>
        <dbReference type="Proteomes" id="UP001596495"/>
    </source>
</evidence>
<dbReference type="RefSeq" id="WP_382259397.1">
    <property type="nucleotide sequence ID" value="NZ_JBHTBX010000013.1"/>
</dbReference>
<dbReference type="SUPFAM" id="SSF47413">
    <property type="entry name" value="lambda repressor-like DNA-binding domains"/>
    <property type="match status" value="1"/>
</dbReference>
<organism evidence="1 2">
    <name type="scientific">Hydrogenophaga bisanensis</name>
    <dbReference type="NCBI Taxonomy" id="439611"/>
    <lineage>
        <taxon>Bacteria</taxon>
        <taxon>Pseudomonadati</taxon>
        <taxon>Pseudomonadota</taxon>
        <taxon>Betaproteobacteria</taxon>
        <taxon>Burkholderiales</taxon>
        <taxon>Comamonadaceae</taxon>
        <taxon>Hydrogenophaga</taxon>
    </lineage>
</organism>
<protein>
    <submittedName>
        <fullName evidence="1">Transcriptional regulator</fullName>
    </submittedName>
</protein>
<evidence type="ECO:0000313" key="1">
    <source>
        <dbReference type="EMBL" id="MFC7436041.1"/>
    </source>
</evidence>
<dbReference type="Proteomes" id="UP001596495">
    <property type="component" value="Unassembled WGS sequence"/>
</dbReference>
<accession>A0ABW2RDA8</accession>
<name>A0ABW2RDA8_9BURK</name>
<reference evidence="2" key="1">
    <citation type="journal article" date="2019" name="Int. J. Syst. Evol. Microbiol.">
        <title>The Global Catalogue of Microorganisms (GCM) 10K type strain sequencing project: providing services to taxonomists for standard genome sequencing and annotation.</title>
        <authorList>
            <consortium name="The Broad Institute Genomics Platform"/>
            <consortium name="The Broad Institute Genome Sequencing Center for Infectious Disease"/>
            <person name="Wu L."/>
            <person name="Ma J."/>
        </authorList>
    </citation>
    <scope>NUCLEOTIDE SEQUENCE [LARGE SCALE GENOMIC DNA]</scope>
    <source>
        <strain evidence="2">CCUG 54518</strain>
    </source>
</reference>
<proteinExistence type="predicted"/>
<dbReference type="EMBL" id="JBHTBX010000013">
    <property type="protein sequence ID" value="MFC7436041.1"/>
    <property type="molecule type" value="Genomic_DNA"/>
</dbReference>
<sequence length="97" mass="10754">MISYPQTQSELIKLARGDMSQVEFARLLGCDRSCLSRYEREVLGAPPHVISKCLQIVAASLAGQRLQWQPFGKAISHLRQAMAELEQLQAASSRGVK</sequence>